<dbReference type="InterPro" id="IPR051091">
    <property type="entry name" value="O-Glucosyltr/Glycosyltrsf_90"/>
</dbReference>
<keyword evidence="5" id="KW-1185">Reference proteome</keyword>
<comment type="similarity">
    <text evidence="1">Belongs to the glycosyltransferase 90 family.</text>
</comment>
<dbReference type="EMBL" id="JBGBPQ010000007">
    <property type="protein sequence ID" value="KAL1522139.1"/>
    <property type="molecule type" value="Genomic_DNA"/>
</dbReference>
<proteinExistence type="inferred from homology"/>
<keyword evidence="2" id="KW-0808">Transferase</keyword>
<dbReference type="PANTHER" id="PTHR12203:SF35">
    <property type="entry name" value="PROTEIN O-GLUCOSYLTRANSFERASE 1"/>
    <property type="match status" value="1"/>
</dbReference>
<accession>A0AB34JKP8</accession>
<dbReference type="Proteomes" id="UP001515480">
    <property type="component" value="Unassembled WGS sequence"/>
</dbReference>
<gene>
    <name evidence="4" type="ORF">AB1Y20_021779</name>
</gene>
<organism evidence="4 5">
    <name type="scientific">Prymnesium parvum</name>
    <name type="common">Toxic golden alga</name>
    <dbReference type="NCBI Taxonomy" id="97485"/>
    <lineage>
        <taxon>Eukaryota</taxon>
        <taxon>Haptista</taxon>
        <taxon>Haptophyta</taxon>
        <taxon>Prymnesiophyceae</taxon>
        <taxon>Prymnesiales</taxon>
        <taxon>Prymnesiaceae</taxon>
        <taxon>Prymnesium</taxon>
    </lineage>
</organism>
<dbReference type="InterPro" id="IPR006598">
    <property type="entry name" value="CAP10"/>
</dbReference>
<evidence type="ECO:0000259" key="3">
    <source>
        <dbReference type="SMART" id="SM00672"/>
    </source>
</evidence>
<evidence type="ECO:0000313" key="5">
    <source>
        <dbReference type="Proteomes" id="UP001515480"/>
    </source>
</evidence>
<reference evidence="4 5" key="1">
    <citation type="journal article" date="2024" name="Science">
        <title>Giant polyketide synthase enzymes in the biosynthesis of giant marine polyether toxins.</title>
        <authorList>
            <person name="Fallon T.R."/>
            <person name="Shende V.V."/>
            <person name="Wierzbicki I.H."/>
            <person name="Pendleton A.L."/>
            <person name="Watervoot N.F."/>
            <person name="Auber R.P."/>
            <person name="Gonzalez D.J."/>
            <person name="Wisecaver J.H."/>
            <person name="Moore B.S."/>
        </authorList>
    </citation>
    <scope>NUCLEOTIDE SEQUENCE [LARGE SCALE GENOMIC DNA]</scope>
    <source>
        <strain evidence="4 5">12B1</strain>
    </source>
</reference>
<dbReference type="PANTHER" id="PTHR12203">
    <property type="entry name" value="KDEL LYS-ASP-GLU-LEU CONTAINING - RELATED"/>
    <property type="match status" value="1"/>
</dbReference>
<evidence type="ECO:0000313" key="4">
    <source>
        <dbReference type="EMBL" id="KAL1522139.1"/>
    </source>
</evidence>
<dbReference type="GO" id="GO:0016740">
    <property type="term" value="F:transferase activity"/>
    <property type="evidence" value="ECO:0007669"/>
    <property type="project" value="UniProtKB-KW"/>
</dbReference>
<protein>
    <recommendedName>
        <fullName evidence="3">Glycosyl transferase CAP10 domain-containing protein</fullName>
    </recommendedName>
</protein>
<feature type="domain" description="Glycosyl transferase CAP10" evidence="3">
    <location>
        <begin position="396"/>
        <end position="672"/>
    </location>
</feature>
<evidence type="ECO:0000256" key="1">
    <source>
        <dbReference type="ARBA" id="ARBA00010118"/>
    </source>
</evidence>
<dbReference type="SMART" id="SM00672">
    <property type="entry name" value="CAP10"/>
    <property type="match status" value="1"/>
</dbReference>
<sequence>MRGLPPPPPPPLLPPSCLSRPSRIVYSDKGAGIRDRLQVLEALSRLAAPLCALVAMDPPCRALKRGHNRGKELPCAWGWDRYVRISHAGTAMLNRTLPPAPALRVGSTDAAADLARVRAVRGGSFVWRFPYFHAAARQIRFPAARVEVAFARNLSRAAEEVAARLPRRFSTLHVRRRDTVGECDTAVARVVAYVNCSLPAASPLVFFTDDRSKEYLRPLASELLKLGVVSSVHHLDPLVQPYFPGDNYATFLTEMIIAKKAVRQLELRRASCPLCEPARRANRAASTERFVKRPMGAKRRGWRREACLLNATADDLPTEIRALPAYFLRHWPPKSVTFAEAQRTYESLAGWGRTRFQIVSGRLYYPNLKHNTFGCVLRRTPILAWALLELLERHPLLPDVDLAVNCRDKPGSVLGTMRKPLAFSYTTGRAFTDVPLPDYTYWGLPYAELPPWPAWMASMDDPQFEWESKVDKMIWVGSPTNPLRQAFFSCATAKFGERLVHRMPDKEAMHELAWRCKPSKPGEHCAVKPRGWTPLSEQCKYKYILHLPGISDWLEHFKHQLACGSVNIFIGTRPPRQRVAPRGQLLEAPTAFEHFDFSGPLLKEGKQFLFVPIVRGGVCRQLQATISRLETRPEQARCIARAGRELSRRLDMDAVYDYMAETLTQASARQQDDVARRVVQAEQSRLVTKQNYFAFVPPAKRPWMENIFVPWHRASFNSTPLLQPHGAETASGLFH</sequence>
<evidence type="ECO:0000256" key="2">
    <source>
        <dbReference type="ARBA" id="ARBA00022679"/>
    </source>
</evidence>
<dbReference type="AlphaFoldDB" id="A0AB34JKP8"/>
<name>A0AB34JKP8_PRYPA</name>
<comment type="caution">
    <text evidence="4">The sequence shown here is derived from an EMBL/GenBank/DDBJ whole genome shotgun (WGS) entry which is preliminary data.</text>
</comment>
<dbReference type="Pfam" id="PF05686">
    <property type="entry name" value="Glyco_transf_90"/>
    <property type="match status" value="2"/>
</dbReference>